<feature type="coiled-coil region" evidence="1">
    <location>
        <begin position="2"/>
        <end position="62"/>
    </location>
</feature>
<protein>
    <submittedName>
        <fullName evidence="2">Endonuclease III-like uncharacterized protein</fullName>
    </submittedName>
</protein>
<sequence length="130" mass="14398">MAKKKVDRKKQLKRELAALRKAGRAFADAAVEKAVEVKDTVVENVQESVETVKEQVAEVVEAGKKSAGDFEEFAKELEGVAAARLETFYDEGIQSVKDFSKWTEKELLALKGIGPATIKQLKELGIKFKD</sequence>
<gene>
    <name evidence="2" type="ORF">ABID27_000009</name>
</gene>
<dbReference type="Gene3D" id="1.10.150.20">
    <property type="entry name" value="5' to 3' exonuclease, C-terminal subdomain"/>
    <property type="match status" value="1"/>
</dbReference>
<keyword evidence="1" id="KW-0175">Coiled coil</keyword>
<name>A0ABV2JI66_9STRE</name>
<proteinExistence type="predicted"/>
<dbReference type="SUPFAM" id="SSF47794">
    <property type="entry name" value="Rad51 N-terminal domain-like"/>
    <property type="match status" value="1"/>
</dbReference>
<dbReference type="RefSeq" id="WP_354279393.1">
    <property type="nucleotide sequence ID" value="NZ_JBEPMK010000001.1"/>
</dbReference>
<evidence type="ECO:0000313" key="2">
    <source>
        <dbReference type="EMBL" id="MET3643392.1"/>
    </source>
</evidence>
<dbReference type="Proteomes" id="UP001549055">
    <property type="component" value="Unassembled WGS sequence"/>
</dbReference>
<reference evidence="2 3" key="1">
    <citation type="submission" date="2024-06" db="EMBL/GenBank/DDBJ databases">
        <title>Genomic Encyclopedia of Type Strains, Phase IV (KMG-IV): sequencing the most valuable type-strain genomes for metagenomic binning, comparative biology and taxonomic classification.</title>
        <authorList>
            <person name="Goeker M."/>
        </authorList>
    </citation>
    <scope>NUCLEOTIDE SEQUENCE [LARGE SCALE GENOMIC DNA]</scope>
    <source>
        <strain evidence="2 3">DSM 15349</strain>
    </source>
</reference>
<evidence type="ECO:0000313" key="3">
    <source>
        <dbReference type="Proteomes" id="UP001549055"/>
    </source>
</evidence>
<dbReference type="EMBL" id="JBEPMK010000001">
    <property type="protein sequence ID" value="MET3643392.1"/>
    <property type="molecule type" value="Genomic_DNA"/>
</dbReference>
<dbReference type="Pfam" id="PF14520">
    <property type="entry name" value="HHH_5"/>
    <property type="match status" value="1"/>
</dbReference>
<accession>A0ABV2JI66</accession>
<dbReference type="InterPro" id="IPR010995">
    <property type="entry name" value="DNA_repair_Rad51/TF_NusA_a-hlx"/>
</dbReference>
<comment type="caution">
    <text evidence="2">The sequence shown here is derived from an EMBL/GenBank/DDBJ whole genome shotgun (WGS) entry which is preliminary data.</text>
</comment>
<organism evidence="2 3">
    <name type="scientific">Streptococcus gallinaceus</name>
    <dbReference type="NCBI Taxonomy" id="165758"/>
    <lineage>
        <taxon>Bacteria</taxon>
        <taxon>Bacillati</taxon>
        <taxon>Bacillota</taxon>
        <taxon>Bacilli</taxon>
        <taxon>Lactobacillales</taxon>
        <taxon>Streptococcaceae</taxon>
        <taxon>Streptococcus</taxon>
    </lineage>
</organism>
<keyword evidence="3" id="KW-1185">Reference proteome</keyword>
<evidence type="ECO:0000256" key="1">
    <source>
        <dbReference type="SAM" id="Coils"/>
    </source>
</evidence>